<name>A0A239EET4_EKHLU</name>
<keyword evidence="3" id="KW-1185">Reference proteome</keyword>
<evidence type="ECO:0000313" key="2">
    <source>
        <dbReference type="EMBL" id="SNS42402.1"/>
    </source>
</evidence>
<keyword evidence="1" id="KW-0732">Signal</keyword>
<organism evidence="2 3">
    <name type="scientific">Ekhidna lutea</name>
    <dbReference type="NCBI Taxonomy" id="447679"/>
    <lineage>
        <taxon>Bacteria</taxon>
        <taxon>Pseudomonadati</taxon>
        <taxon>Bacteroidota</taxon>
        <taxon>Cytophagia</taxon>
        <taxon>Cytophagales</taxon>
        <taxon>Reichenbachiellaceae</taxon>
        <taxon>Ekhidna</taxon>
    </lineage>
</organism>
<evidence type="ECO:0000313" key="3">
    <source>
        <dbReference type="Proteomes" id="UP000198393"/>
    </source>
</evidence>
<dbReference type="AlphaFoldDB" id="A0A239EET4"/>
<feature type="signal peptide" evidence="1">
    <location>
        <begin position="1"/>
        <end position="19"/>
    </location>
</feature>
<gene>
    <name evidence="2" type="ORF">SAMN05421640_0080</name>
</gene>
<proteinExistence type="predicted"/>
<dbReference type="Proteomes" id="UP000198393">
    <property type="component" value="Unassembled WGS sequence"/>
</dbReference>
<sequence length="314" mass="34574">MKLRFITILFFLMAQLSLAQSMDSVKKNIKVNLVLSTGEIKTGAYHSHSIDSLIVLEPFSEVRKALRNRSQSALFRQYAFNDLKETKISKKSVGAGMLNGALIIGSIGAIIGAVTNSNDGYILSGPEVGALLGATISVPLGALIGGSTKSGFKPIYKYNSKNGQWSQKNYLELNSEIKELQKQIGRRLFGIAGAGYSSETIHLGVRYLVDDVNSINIHGSFILAAAKGFGLDYRKSFGKPINSRKPYFILAGASYKWNTDRIDNTFYLSTSIGKDFYFTKNTGLSVDIGYDYSIKNAKSSNLKSYLGPRFHFFF</sequence>
<evidence type="ECO:0000256" key="1">
    <source>
        <dbReference type="SAM" id="SignalP"/>
    </source>
</evidence>
<evidence type="ECO:0008006" key="4">
    <source>
        <dbReference type="Google" id="ProtNLM"/>
    </source>
</evidence>
<feature type="chain" id="PRO_5012127662" description="Outer membrane protein beta-barrel domain-containing protein" evidence="1">
    <location>
        <begin position="20"/>
        <end position="314"/>
    </location>
</feature>
<reference evidence="2 3" key="1">
    <citation type="submission" date="2017-06" db="EMBL/GenBank/DDBJ databases">
        <authorList>
            <person name="Kim H.J."/>
            <person name="Triplett B.A."/>
        </authorList>
    </citation>
    <scope>NUCLEOTIDE SEQUENCE [LARGE SCALE GENOMIC DNA]</scope>
    <source>
        <strain evidence="2 3">DSM 19307</strain>
    </source>
</reference>
<accession>A0A239EET4</accession>
<protein>
    <recommendedName>
        <fullName evidence="4">Outer membrane protein beta-barrel domain-containing protein</fullName>
    </recommendedName>
</protein>
<dbReference type="EMBL" id="FZPD01000001">
    <property type="protein sequence ID" value="SNS42402.1"/>
    <property type="molecule type" value="Genomic_DNA"/>
</dbReference>